<dbReference type="Gene3D" id="3.30.300.30">
    <property type="match status" value="1"/>
</dbReference>
<accession>A0ABV9QSU3</accession>
<reference evidence="6" key="1">
    <citation type="journal article" date="2019" name="Int. J. Syst. Evol. Microbiol.">
        <title>The Global Catalogue of Microorganisms (GCM) 10K type strain sequencing project: providing services to taxonomists for standard genome sequencing and annotation.</title>
        <authorList>
            <consortium name="The Broad Institute Genomics Platform"/>
            <consortium name="The Broad Institute Genome Sequencing Center for Infectious Disease"/>
            <person name="Wu L."/>
            <person name="Ma J."/>
        </authorList>
    </citation>
    <scope>NUCLEOTIDE SEQUENCE [LARGE SCALE GENOMIC DNA]</scope>
    <source>
        <strain evidence="6">CCUG 30340</strain>
    </source>
</reference>
<dbReference type="Gene3D" id="2.30.38.10">
    <property type="entry name" value="Luciferase, Domain 3"/>
    <property type="match status" value="1"/>
</dbReference>
<keyword evidence="2" id="KW-0597">Phosphoprotein</keyword>
<dbReference type="InterPro" id="IPR009081">
    <property type="entry name" value="PP-bd_ACP"/>
</dbReference>
<organism evidence="5 6">
    <name type="scientific">Dokdonella ginsengisoli</name>
    <dbReference type="NCBI Taxonomy" id="363846"/>
    <lineage>
        <taxon>Bacteria</taxon>
        <taxon>Pseudomonadati</taxon>
        <taxon>Pseudomonadota</taxon>
        <taxon>Gammaproteobacteria</taxon>
        <taxon>Lysobacterales</taxon>
        <taxon>Rhodanobacteraceae</taxon>
        <taxon>Dokdonella</taxon>
    </lineage>
</organism>
<feature type="domain" description="Carrier" evidence="4">
    <location>
        <begin position="541"/>
        <end position="615"/>
    </location>
</feature>
<dbReference type="RefSeq" id="WP_380019505.1">
    <property type="nucleotide sequence ID" value="NZ_JBHSHD010000005.1"/>
</dbReference>
<dbReference type="Gene3D" id="3.40.50.980">
    <property type="match status" value="2"/>
</dbReference>
<comment type="caution">
    <text evidence="5">The sequence shown here is derived from an EMBL/GenBank/DDBJ whole genome shotgun (WGS) entry which is preliminary data.</text>
</comment>
<name>A0ABV9QSU3_9GAMM</name>
<dbReference type="InterPro" id="IPR000873">
    <property type="entry name" value="AMP-dep_synth/lig_dom"/>
</dbReference>
<keyword evidence="1" id="KW-0596">Phosphopantetheine</keyword>
<dbReference type="PROSITE" id="PS50075">
    <property type="entry name" value="CARRIER"/>
    <property type="match status" value="1"/>
</dbReference>
<dbReference type="SUPFAM" id="SSF47336">
    <property type="entry name" value="ACP-like"/>
    <property type="match status" value="1"/>
</dbReference>
<dbReference type="Gene3D" id="1.10.1200.10">
    <property type="entry name" value="ACP-like"/>
    <property type="match status" value="1"/>
</dbReference>
<dbReference type="Proteomes" id="UP001595886">
    <property type="component" value="Unassembled WGS sequence"/>
</dbReference>
<dbReference type="Pfam" id="PF00550">
    <property type="entry name" value="PP-binding"/>
    <property type="match status" value="1"/>
</dbReference>
<dbReference type="InterPro" id="IPR020806">
    <property type="entry name" value="PKS_PP-bd"/>
</dbReference>
<dbReference type="SMART" id="SM00823">
    <property type="entry name" value="PKS_PP"/>
    <property type="match status" value="1"/>
</dbReference>
<evidence type="ECO:0000313" key="6">
    <source>
        <dbReference type="Proteomes" id="UP001595886"/>
    </source>
</evidence>
<sequence>MSAAEAAADVLLAPLLAQAAARPDAEVIRADGIALDYAGLLARTAALAQALHAAGVVAGDVVALSAERRPQALAAMLATLACGGAYLPLDLDFPDARLAAMLEDARPRCALGDAALRARLPRGTAWIDSAAASAAQDLAPHTGELAYVLFTSGSTGRPKGVAMRRRAVAHLIDWHRAHPRLGRPARTLQFAPLGFDVSFQEIFSTLACGGTLVLPAEAERRDPYALLDLLARERVERLFLPYVGLQALAEAVATGAAVPSSLRDVITAGEQLRVTPAIRALFAALPGAVLHNHYGPTETHVVTAHELSGDPAAWPELPPIGAPLPWVEVRVVDGEGRGDAIADVPLTPPSASADGPPLSRFAGEGQSRQPAAAGLTEGELLLGGDCLAAGYIHRPELTAERFVERDGARWYRSGDRVRRDAHGVLDYLGRIDEQIKLDGFRIEPAEIEAVLCRHAAVAEAAVVAAGAEGSRRLVAHVVPRDARSDDAGLADALRAHCAQALAAYLVPQEIVVHAALPLTASGKIDRRELAQQAGAQALRWRAGAPLQEQLLDLWRQLLGVAALDAHENLFERGARSLLVVRALTELRRHGHVLSAAQVYEHPSVAAQAAALGAPAAAPAAANEDVRERGERQRAAFARFGPRGGGAR</sequence>
<dbReference type="EMBL" id="JBHSHD010000005">
    <property type="protein sequence ID" value="MFC4819710.1"/>
    <property type="molecule type" value="Genomic_DNA"/>
</dbReference>
<gene>
    <name evidence="5" type="ORF">ACFO6Q_05220</name>
</gene>
<keyword evidence="6" id="KW-1185">Reference proteome</keyword>
<feature type="region of interest" description="Disordered" evidence="3">
    <location>
        <begin position="616"/>
        <end position="647"/>
    </location>
</feature>
<evidence type="ECO:0000313" key="5">
    <source>
        <dbReference type="EMBL" id="MFC4819710.1"/>
    </source>
</evidence>
<dbReference type="PROSITE" id="PS00455">
    <property type="entry name" value="AMP_BINDING"/>
    <property type="match status" value="1"/>
</dbReference>
<dbReference type="Pfam" id="PF13193">
    <property type="entry name" value="AMP-binding_C"/>
    <property type="match status" value="1"/>
</dbReference>
<dbReference type="InterPro" id="IPR025110">
    <property type="entry name" value="AMP-bd_C"/>
</dbReference>
<evidence type="ECO:0000256" key="2">
    <source>
        <dbReference type="ARBA" id="ARBA00022553"/>
    </source>
</evidence>
<evidence type="ECO:0000259" key="4">
    <source>
        <dbReference type="PROSITE" id="PS50075"/>
    </source>
</evidence>
<protein>
    <submittedName>
        <fullName evidence="5">Non-ribosomal peptide synthetase</fullName>
    </submittedName>
</protein>
<dbReference type="Pfam" id="PF00501">
    <property type="entry name" value="AMP-binding"/>
    <property type="match status" value="1"/>
</dbReference>
<dbReference type="InterPro" id="IPR036736">
    <property type="entry name" value="ACP-like_sf"/>
</dbReference>
<feature type="compositionally biased region" description="Basic and acidic residues" evidence="3">
    <location>
        <begin position="623"/>
        <end position="633"/>
    </location>
</feature>
<dbReference type="InterPro" id="IPR020845">
    <property type="entry name" value="AMP-binding_CS"/>
</dbReference>
<dbReference type="SUPFAM" id="SSF56801">
    <property type="entry name" value="Acetyl-CoA synthetase-like"/>
    <property type="match status" value="1"/>
</dbReference>
<dbReference type="PANTHER" id="PTHR45527:SF1">
    <property type="entry name" value="FATTY ACID SYNTHASE"/>
    <property type="match status" value="1"/>
</dbReference>
<dbReference type="PANTHER" id="PTHR45527">
    <property type="entry name" value="NONRIBOSOMAL PEPTIDE SYNTHETASE"/>
    <property type="match status" value="1"/>
</dbReference>
<dbReference type="InterPro" id="IPR045851">
    <property type="entry name" value="AMP-bd_C_sf"/>
</dbReference>
<proteinExistence type="predicted"/>
<evidence type="ECO:0000256" key="1">
    <source>
        <dbReference type="ARBA" id="ARBA00022450"/>
    </source>
</evidence>
<evidence type="ECO:0000256" key="3">
    <source>
        <dbReference type="SAM" id="MobiDB-lite"/>
    </source>
</evidence>